<organism evidence="2 4">
    <name type="scientific">Candidatus Sysuiplasma superficiale</name>
    <dbReference type="NCBI Taxonomy" id="2823368"/>
    <lineage>
        <taxon>Archaea</taxon>
        <taxon>Methanobacteriati</taxon>
        <taxon>Thermoplasmatota</taxon>
        <taxon>Thermoplasmata</taxon>
        <taxon>Candidatus Sysuiplasmatales</taxon>
        <taxon>Candidatus Sysuiplasmataceae</taxon>
        <taxon>Candidatus Sysuiplasma</taxon>
    </lineage>
</organism>
<evidence type="ECO:0000313" key="2">
    <source>
        <dbReference type="EMBL" id="MBX8632089.1"/>
    </source>
</evidence>
<dbReference type="SUPFAM" id="SSF47598">
    <property type="entry name" value="Ribbon-helix-helix"/>
    <property type="match status" value="1"/>
</dbReference>
<dbReference type="Proteomes" id="UP000750197">
    <property type="component" value="Unassembled WGS sequence"/>
</dbReference>
<evidence type="ECO:0000313" key="3">
    <source>
        <dbReference type="EMBL" id="MBX8643386.1"/>
    </source>
</evidence>
<dbReference type="InterPro" id="IPR002145">
    <property type="entry name" value="CopG"/>
</dbReference>
<evidence type="ECO:0000259" key="1">
    <source>
        <dbReference type="Pfam" id="PF01402"/>
    </source>
</evidence>
<reference evidence="2" key="1">
    <citation type="submission" date="2021-04" db="EMBL/GenBank/DDBJ databases">
        <title>Genomic insights into ecological role and evolution of a novel Thermoplasmata order Candidatus Sysuiplasmatales.</title>
        <authorList>
            <person name="Yuan Y."/>
        </authorList>
    </citation>
    <scope>NUCLEOTIDE SEQUENCE</scope>
    <source>
        <strain evidence="3">TUT19-bin139</strain>
        <strain evidence="2">YP2-bin.285</strain>
    </source>
</reference>
<evidence type="ECO:0000313" key="4">
    <source>
        <dbReference type="Proteomes" id="UP000716004"/>
    </source>
</evidence>
<dbReference type="EMBL" id="JAGVSJ010000014">
    <property type="protein sequence ID" value="MBX8632089.1"/>
    <property type="molecule type" value="Genomic_DNA"/>
</dbReference>
<feature type="domain" description="Ribbon-helix-helix protein CopG" evidence="1">
    <location>
        <begin position="8"/>
        <end position="47"/>
    </location>
</feature>
<dbReference type="CDD" id="cd22231">
    <property type="entry name" value="RHH_NikR_HicB-like"/>
    <property type="match status" value="1"/>
</dbReference>
<proteinExistence type="predicted"/>
<dbReference type="Gene3D" id="1.10.1220.10">
    <property type="entry name" value="Met repressor-like"/>
    <property type="match status" value="1"/>
</dbReference>
<dbReference type="Pfam" id="PF01402">
    <property type="entry name" value="RHH_1"/>
    <property type="match status" value="1"/>
</dbReference>
<name>A0A8J7YKY4_9ARCH</name>
<dbReference type="GO" id="GO:0006355">
    <property type="term" value="P:regulation of DNA-templated transcription"/>
    <property type="evidence" value="ECO:0007669"/>
    <property type="project" value="InterPro"/>
</dbReference>
<dbReference type="InterPro" id="IPR013321">
    <property type="entry name" value="Arc_rbn_hlx_hlx"/>
</dbReference>
<comment type="caution">
    <text evidence="2">The sequence shown here is derived from an EMBL/GenBank/DDBJ whole genome shotgun (WGS) entry which is preliminary data.</text>
</comment>
<accession>A0A8J7YKY4</accession>
<dbReference type="PANTHER" id="PTHR36215:SF1">
    <property type="entry name" value="BLL4998 PROTEIN"/>
    <property type="match status" value="1"/>
</dbReference>
<protein>
    <submittedName>
        <fullName evidence="2">Ribbon-helix-helix protein, CopG family</fullName>
    </submittedName>
</protein>
<dbReference type="Proteomes" id="UP000716004">
    <property type="component" value="Unassembled WGS sequence"/>
</dbReference>
<sequence>MNEQDLEKVTIRLPPRYLQALDFLVKVDDFPSRSEAIRSAVRDLIYQRVETVMDKLKKLSEADRTLAELEEFERKFLNK</sequence>
<dbReference type="AlphaFoldDB" id="A0A8J7YKY4"/>
<gene>
    <name evidence="2" type="ORF">J9259_06195</name>
    <name evidence="3" type="ORF">KIY12_01460</name>
</gene>
<dbReference type="InterPro" id="IPR010985">
    <property type="entry name" value="Ribbon_hlx_hlx"/>
</dbReference>
<dbReference type="EMBL" id="JAHEAC010000006">
    <property type="protein sequence ID" value="MBX8643386.1"/>
    <property type="molecule type" value="Genomic_DNA"/>
</dbReference>
<dbReference type="PANTHER" id="PTHR36215">
    <property type="entry name" value="BLL4998 PROTEIN"/>
    <property type="match status" value="1"/>
</dbReference>